<dbReference type="PANTHER" id="PTHR47942:SF17">
    <property type="entry name" value="PENTACOTRIPEPTIDE-REPEAT REGION OF PRORP DOMAIN-CONTAINING PROTEIN"/>
    <property type="match status" value="1"/>
</dbReference>
<dbReference type="Proteomes" id="UP001419268">
    <property type="component" value="Unassembled WGS sequence"/>
</dbReference>
<gene>
    <name evidence="3" type="ORF">Scep_006731</name>
</gene>
<dbReference type="AlphaFoldDB" id="A0AAP0KA35"/>
<dbReference type="EMBL" id="JBBNAG010000003">
    <property type="protein sequence ID" value="KAK9147974.1"/>
    <property type="molecule type" value="Genomic_DNA"/>
</dbReference>
<dbReference type="Pfam" id="PF13041">
    <property type="entry name" value="PPR_2"/>
    <property type="match status" value="2"/>
</dbReference>
<accession>A0AAP0KA35</accession>
<keyword evidence="1" id="KW-0677">Repeat</keyword>
<keyword evidence="4" id="KW-1185">Reference proteome</keyword>
<evidence type="ECO:0000256" key="1">
    <source>
        <dbReference type="ARBA" id="ARBA00022737"/>
    </source>
</evidence>
<reference evidence="3 4" key="1">
    <citation type="submission" date="2024-01" db="EMBL/GenBank/DDBJ databases">
        <title>Genome assemblies of Stephania.</title>
        <authorList>
            <person name="Yang L."/>
        </authorList>
    </citation>
    <scope>NUCLEOTIDE SEQUENCE [LARGE SCALE GENOMIC DNA]</scope>
    <source>
        <strain evidence="3">JXDWG</strain>
        <tissue evidence="3">Leaf</tissue>
    </source>
</reference>
<feature type="repeat" description="PPR" evidence="2">
    <location>
        <begin position="206"/>
        <end position="240"/>
    </location>
</feature>
<sequence length="391" mass="44487">MEFGASLVIHRYHIGESMLKSHGRYAYRTFMLLSKTDPLVDCDEACRMLIRHGICHSSMFYIVPSKFINCCRPVATQTISDGMKSTDQFSNQTISSMGNDLVASEERCIAYIGRICRSSDAAKLLQDLRNRQILLSPKAYNEILLMAGERKNFELLFQIFKDLLASGNSPSPAFFSILASAFSDTTDSGHLLKFVGDVSELTFPRSAAIINRIISGFREVGRIDKSLLIFDHMKNLKCKPDVVTYNIILDILGKAGRIDEMVREFTFMREANVIPDMISYNTLINSLRRMGRLDLCLVFWREMDGRGFIPDLRTYTALIESFGRSGRVEEALDVFNEMKRKRVRPSIYVYRALISSLKKVGKSDLSNCLLQEMNSCITTLISSKDFKRKKK</sequence>
<name>A0AAP0KA35_9MAGN</name>
<evidence type="ECO:0000313" key="4">
    <source>
        <dbReference type="Proteomes" id="UP001419268"/>
    </source>
</evidence>
<dbReference type="InterPro" id="IPR051222">
    <property type="entry name" value="PPR/CCM1_RNA-binding"/>
</dbReference>
<organism evidence="3 4">
    <name type="scientific">Stephania cephalantha</name>
    <dbReference type="NCBI Taxonomy" id="152367"/>
    <lineage>
        <taxon>Eukaryota</taxon>
        <taxon>Viridiplantae</taxon>
        <taxon>Streptophyta</taxon>
        <taxon>Embryophyta</taxon>
        <taxon>Tracheophyta</taxon>
        <taxon>Spermatophyta</taxon>
        <taxon>Magnoliopsida</taxon>
        <taxon>Ranunculales</taxon>
        <taxon>Menispermaceae</taxon>
        <taxon>Menispermoideae</taxon>
        <taxon>Cissampelideae</taxon>
        <taxon>Stephania</taxon>
    </lineage>
</organism>
<dbReference type="PROSITE" id="PS51375">
    <property type="entry name" value="PPR"/>
    <property type="match status" value="4"/>
</dbReference>
<feature type="repeat" description="PPR" evidence="2">
    <location>
        <begin position="241"/>
        <end position="275"/>
    </location>
</feature>
<dbReference type="Gene3D" id="1.25.40.10">
    <property type="entry name" value="Tetratricopeptide repeat domain"/>
    <property type="match status" value="2"/>
</dbReference>
<feature type="repeat" description="PPR" evidence="2">
    <location>
        <begin position="311"/>
        <end position="345"/>
    </location>
</feature>
<dbReference type="NCBIfam" id="TIGR00756">
    <property type="entry name" value="PPR"/>
    <property type="match status" value="4"/>
</dbReference>
<dbReference type="InterPro" id="IPR011990">
    <property type="entry name" value="TPR-like_helical_dom_sf"/>
</dbReference>
<dbReference type="InterPro" id="IPR002885">
    <property type="entry name" value="PPR_rpt"/>
</dbReference>
<dbReference type="Pfam" id="PF01535">
    <property type="entry name" value="PPR"/>
    <property type="match status" value="1"/>
</dbReference>
<evidence type="ECO:0000256" key="2">
    <source>
        <dbReference type="PROSITE-ProRule" id="PRU00708"/>
    </source>
</evidence>
<evidence type="ECO:0008006" key="5">
    <source>
        <dbReference type="Google" id="ProtNLM"/>
    </source>
</evidence>
<evidence type="ECO:0000313" key="3">
    <source>
        <dbReference type="EMBL" id="KAK9147974.1"/>
    </source>
</evidence>
<comment type="caution">
    <text evidence="3">The sequence shown here is derived from an EMBL/GenBank/DDBJ whole genome shotgun (WGS) entry which is preliminary data.</text>
</comment>
<proteinExistence type="predicted"/>
<protein>
    <recommendedName>
        <fullName evidence="5">Pentatricopeptide repeat-containing protein</fullName>
    </recommendedName>
</protein>
<feature type="repeat" description="PPR" evidence="2">
    <location>
        <begin position="276"/>
        <end position="310"/>
    </location>
</feature>
<dbReference type="PANTHER" id="PTHR47942">
    <property type="entry name" value="TETRATRICOPEPTIDE REPEAT (TPR)-LIKE SUPERFAMILY PROTEIN-RELATED"/>
    <property type="match status" value="1"/>
</dbReference>